<keyword evidence="3" id="KW-1185">Reference proteome</keyword>
<dbReference type="Proteomes" id="UP000198775">
    <property type="component" value="Unassembled WGS sequence"/>
</dbReference>
<dbReference type="RefSeq" id="WP_139203551.1">
    <property type="nucleotide sequence ID" value="NZ_FOCX01000016.1"/>
</dbReference>
<organism evidence="2 3">
    <name type="scientific">Halorientalis persicus</name>
    <dbReference type="NCBI Taxonomy" id="1367881"/>
    <lineage>
        <taxon>Archaea</taxon>
        <taxon>Methanobacteriati</taxon>
        <taxon>Methanobacteriota</taxon>
        <taxon>Stenosarchaea group</taxon>
        <taxon>Halobacteria</taxon>
        <taxon>Halobacteriales</taxon>
        <taxon>Haloarculaceae</taxon>
        <taxon>Halorientalis</taxon>
    </lineage>
</organism>
<dbReference type="OrthoDB" id="229881at2157"/>
<gene>
    <name evidence="2" type="ORF">SAMN05216388_101669</name>
</gene>
<dbReference type="InterPro" id="IPR036390">
    <property type="entry name" value="WH_DNA-bd_sf"/>
</dbReference>
<protein>
    <submittedName>
        <fullName evidence="2">Predicted transcriptional regulator</fullName>
    </submittedName>
</protein>
<proteinExistence type="predicted"/>
<evidence type="ECO:0000256" key="1">
    <source>
        <dbReference type="SAM" id="MobiDB-lite"/>
    </source>
</evidence>
<reference evidence="3" key="1">
    <citation type="submission" date="2016-10" db="EMBL/GenBank/DDBJ databases">
        <authorList>
            <person name="Varghese N."/>
            <person name="Submissions S."/>
        </authorList>
    </citation>
    <scope>NUCLEOTIDE SEQUENCE [LARGE SCALE GENOMIC DNA]</scope>
    <source>
        <strain evidence="3">IBRC-M 10043</strain>
    </source>
</reference>
<dbReference type="AlphaFoldDB" id="A0A1H8RHW1"/>
<dbReference type="EMBL" id="FOCX01000016">
    <property type="protein sequence ID" value="SEO65902.1"/>
    <property type="molecule type" value="Genomic_DNA"/>
</dbReference>
<name>A0A1H8RHW1_9EURY</name>
<feature type="region of interest" description="Disordered" evidence="1">
    <location>
        <begin position="95"/>
        <end position="117"/>
    </location>
</feature>
<dbReference type="Pfam" id="PF13412">
    <property type="entry name" value="HTH_24"/>
    <property type="match status" value="1"/>
</dbReference>
<sequence length="117" mass="13427">MDERLRNQVEKERRDLTILRAVIADGPIGIVKLSDRTDVPEHKVRYSLRMLENDEFIEPTPEGAVPAEDIGERLERVNEGIEELVGRLERVRDDEVRMDDDIGADESRNDEVAVDES</sequence>
<dbReference type="SUPFAM" id="SSF46785">
    <property type="entry name" value="Winged helix' DNA-binding domain"/>
    <property type="match status" value="1"/>
</dbReference>
<evidence type="ECO:0000313" key="2">
    <source>
        <dbReference type="EMBL" id="SEO65902.1"/>
    </source>
</evidence>
<accession>A0A1H8RHW1</accession>
<evidence type="ECO:0000313" key="3">
    <source>
        <dbReference type="Proteomes" id="UP000198775"/>
    </source>
</evidence>